<dbReference type="Gene3D" id="3.40.50.10190">
    <property type="entry name" value="BRCT domain"/>
    <property type="match status" value="1"/>
</dbReference>
<dbReference type="AlphaFoldDB" id="A0A834YZ76"/>
<dbReference type="InterPro" id="IPR036420">
    <property type="entry name" value="BRCT_dom_sf"/>
</dbReference>
<dbReference type="InterPro" id="IPR040227">
    <property type="entry name" value="Nibrin-rel"/>
</dbReference>
<protein>
    <recommendedName>
        <fullName evidence="9">FHA domain-containing protein</fullName>
    </recommendedName>
</protein>
<evidence type="ECO:0000256" key="5">
    <source>
        <dbReference type="ARBA" id="ARBA00023204"/>
    </source>
</evidence>
<dbReference type="GO" id="GO:0003684">
    <property type="term" value="F:damaged DNA binding"/>
    <property type="evidence" value="ECO:0007669"/>
    <property type="project" value="TreeGrafter"/>
</dbReference>
<reference evidence="10 11" key="1">
    <citation type="submission" date="2020-04" db="EMBL/GenBank/DDBJ databases">
        <title>Plant Genome Project.</title>
        <authorList>
            <person name="Zhang R.-G."/>
        </authorList>
    </citation>
    <scope>NUCLEOTIDE SEQUENCE [LARGE SCALE GENOMIC DNA]</scope>
    <source>
        <strain evidence="10">YNK0</strain>
        <tissue evidence="10">Leaf</tissue>
    </source>
</reference>
<accession>A0A834YZ76</accession>
<keyword evidence="7" id="KW-0131">Cell cycle</keyword>
<dbReference type="InterPro" id="IPR000253">
    <property type="entry name" value="FHA_dom"/>
</dbReference>
<dbReference type="InterPro" id="IPR008984">
    <property type="entry name" value="SMAD_FHA_dom_sf"/>
</dbReference>
<dbReference type="Pfam" id="PF00498">
    <property type="entry name" value="FHA"/>
    <property type="match status" value="1"/>
</dbReference>
<dbReference type="GO" id="GO:0030870">
    <property type="term" value="C:Mre11 complex"/>
    <property type="evidence" value="ECO:0007669"/>
    <property type="project" value="InterPro"/>
</dbReference>
<evidence type="ECO:0000256" key="6">
    <source>
        <dbReference type="ARBA" id="ARBA00023242"/>
    </source>
</evidence>
<dbReference type="SUPFAM" id="SSF49879">
    <property type="entry name" value="SMAD/FHA domain"/>
    <property type="match status" value="1"/>
</dbReference>
<comment type="caution">
    <text evidence="10">The sequence shown here is derived from an EMBL/GenBank/DDBJ whole genome shotgun (WGS) entry which is preliminary data.</text>
</comment>
<proteinExistence type="inferred from homology"/>
<dbReference type="OMA" id="RDETCHV"/>
<evidence type="ECO:0000313" key="10">
    <source>
        <dbReference type="EMBL" id="KAF8398694.1"/>
    </source>
</evidence>
<dbReference type="FunFam" id="2.60.200.20:FF:000017">
    <property type="entry name" value="Nibrin"/>
    <property type="match status" value="1"/>
</dbReference>
<keyword evidence="5" id="KW-0234">DNA repair</keyword>
<keyword evidence="6" id="KW-0539">Nucleus</keyword>
<dbReference type="GO" id="GO:0005694">
    <property type="term" value="C:chromosome"/>
    <property type="evidence" value="ECO:0007669"/>
    <property type="project" value="UniProtKB-SubCell"/>
</dbReference>
<evidence type="ECO:0000256" key="3">
    <source>
        <dbReference type="ARBA" id="ARBA00022454"/>
    </source>
</evidence>
<comment type="subcellular location">
    <subcellularLocation>
        <location evidence="2">Chromosome</location>
    </subcellularLocation>
    <subcellularLocation>
        <location evidence="1">Nucleus</location>
    </subcellularLocation>
</comment>
<dbReference type="PANTHER" id="PTHR12162">
    <property type="entry name" value="NIBRIN-RELATED"/>
    <property type="match status" value="1"/>
</dbReference>
<organism evidence="10 11">
    <name type="scientific">Tetracentron sinense</name>
    <name type="common">Spur-leaf</name>
    <dbReference type="NCBI Taxonomy" id="13715"/>
    <lineage>
        <taxon>Eukaryota</taxon>
        <taxon>Viridiplantae</taxon>
        <taxon>Streptophyta</taxon>
        <taxon>Embryophyta</taxon>
        <taxon>Tracheophyta</taxon>
        <taxon>Spermatophyta</taxon>
        <taxon>Magnoliopsida</taxon>
        <taxon>Trochodendrales</taxon>
        <taxon>Trochodendraceae</taxon>
        <taxon>Tetracentron</taxon>
    </lineage>
</organism>
<dbReference type="PROSITE" id="PS50006">
    <property type="entry name" value="FHA_DOMAIN"/>
    <property type="match status" value="1"/>
</dbReference>
<evidence type="ECO:0000256" key="8">
    <source>
        <dbReference type="ARBA" id="ARBA00044757"/>
    </source>
</evidence>
<keyword evidence="11" id="KW-1185">Reference proteome</keyword>
<dbReference type="CDD" id="cd00027">
    <property type="entry name" value="BRCT"/>
    <property type="match status" value="1"/>
</dbReference>
<dbReference type="Gene3D" id="2.60.200.20">
    <property type="match status" value="1"/>
</dbReference>
<keyword evidence="4" id="KW-0227">DNA damage</keyword>
<dbReference type="CDD" id="cd22667">
    <property type="entry name" value="FHA_NBN"/>
    <property type="match status" value="1"/>
</dbReference>
<feature type="domain" description="FHA" evidence="9">
    <location>
        <begin position="25"/>
        <end position="88"/>
    </location>
</feature>
<name>A0A834YZ76_TETSI</name>
<dbReference type="SUPFAM" id="SSF52113">
    <property type="entry name" value="BRCT domain"/>
    <property type="match status" value="1"/>
</dbReference>
<gene>
    <name evidence="10" type="ORF">HHK36_014551</name>
</gene>
<dbReference type="GO" id="GO:0007095">
    <property type="term" value="P:mitotic G2 DNA damage checkpoint signaling"/>
    <property type="evidence" value="ECO:0007669"/>
    <property type="project" value="InterPro"/>
</dbReference>
<dbReference type="OrthoDB" id="552194at2759"/>
<evidence type="ECO:0000256" key="7">
    <source>
        <dbReference type="ARBA" id="ARBA00023306"/>
    </source>
</evidence>
<dbReference type="GO" id="GO:0000724">
    <property type="term" value="P:double-strand break repair via homologous recombination"/>
    <property type="evidence" value="ECO:0007669"/>
    <property type="project" value="TreeGrafter"/>
</dbReference>
<comment type="similarity">
    <text evidence="8">Belongs to the Nibrin family.</text>
</comment>
<evidence type="ECO:0000256" key="4">
    <source>
        <dbReference type="ARBA" id="ARBA00022763"/>
    </source>
</evidence>
<evidence type="ECO:0000313" key="11">
    <source>
        <dbReference type="Proteomes" id="UP000655225"/>
    </source>
</evidence>
<evidence type="ECO:0000256" key="2">
    <source>
        <dbReference type="ARBA" id="ARBA00004286"/>
    </source>
</evidence>
<keyword evidence="3" id="KW-0158">Chromosome</keyword>
<sequence length="521" mass="57233">MVWALFPADSLPGEQKYFIFSKGTYKVGRRGCDVIINTDKGVSRIHAEIVVDAMTSLDPPQNISSSYPFEVRIRDCSKYGTFISKKMGSKEKIHEYPNKETTLKDGDLVSFGTGNATYRFCFVPLVFFVLSLKPFQVDCPLQDKISSIGACTTDNWTTECTHVLVDQSTPIKEDLIDAIVAQKPVVLNNWVEVVAEKNIRTELPSCTPYVPTLILEGVPVKVADPKIRENCVAGYTFLLGSLHLYKFGDKLQSLFEVGGAKVLSIDEFCSSSQVSEDGGNNRVVLVIPAGSVDKFDRFHHLRSLSRVNDINLICVVLSGLLDPSVVISPSKATIRKVIKGFVVGETIKHSYQIGALGSKPTILALSGTVGPLSSVLVASSCSTDETIVADSDVEVDTATYKIDESETSELQNSVIIYSQDLIVRDTNVPASVHSTINSGVVNFKCFRKRETRSGNSFNDLVPFSKYPYKESDYGSEEVVESVKEEKKRKQMEAIAEDLFNTVKVRRRGVAGASLHGLLTHG</sequence>
<dbReference type="PANTHER" id="PTHR12162:SF0">
    <property type="entry name" value="NIBRIN"/>
    <property type="match status" value="1"/>
</dbReference>
<dbReference type="EMBL" id="JABCRI010000010">
    <property type="protein sequence ID" value="KAF8398694.1"/>
    <property type="molecule type" value="Genomic_DNA"/>
</dbReference>
<dbReference type="Proteomes" id="UP000655225">
    <property type="component" value="Unassembled WGS sequence"/>
</dbReference>
<evidence type="ECO:0000259" key="9">
    <source>
        <dbReference type="PROSITE" id="PS50006"/>
    </source>
</evidence>
<evidence type="ECO:0000256" key="1">
    <source>
        <dbReference type="ARBA" id="ARBA00004123"/>
    </source>
</evidence>